<dbReference type="Proteomes" id="UP000027920">
    <property type="component" value="Unassembled WGS sequence"/>
</dbReference>
<evidence type="ECO:0000313" key="3">
    <source>
        <dbReference type="Proteomes" id="UP000027920"/>
    </source>
</evidence>
<dbReference type="SUPFAM" id="SSF54106">
    <property type="entry name" value="LysM domain"/>
    <property type="match status" value="1"/>
</dbReference>
<dbReference type="GeneID" id="25275251"/>
<accession>A0A072PRH0</accession>
<protein>
    <recommendedName>
        <fullName evidence="1">LysM domain-containing protein</fullName>
    </recommendedName>
</protein>
<reference evidence="2 3" key="1">
    <citation type="submission" date="2013-03" db="EMBL/GenBank/DDBJ databases">
        <title>The Genome Sequence of Exophiala aquamarina CBS 119918.</title>
        <authorList>
            <consortium name="The Broad Institute Genomics Platform"/>
            <person name="Cuomo C."/>
            <person name="de Hoog S."/>
            <person name="Gorbushina A."/>
            <person name="Walker B."/>
            <person name="Young S.K."/>
            <person name="Zeng Q."/>
            <person name="Gargeya S."/>
            <person name="Fitzgerald M."/>
            <person name="Haas B."/>
            <person name="Abouelleil A."/>
            <person name="Allen A.W."/>
            <person name="Alvarado L."/>
            <person name="Arachchi H.M."/>
            <person name="Berlin A.M."/>
            <person name="Chapman S.B."/>
            <person name="Gainer-Dewar J."/>
            <person name="Goldberg J."/>
            <person name="Griggs A."/>
            <person name="Gujja S."/>
            <person name="Hansen M."/>
            <person name="Howarth C."/>
            <person name="Imamovic A."/>
            <person name="Ireland A."/>
            <person name="Larimer J."/>
            <person name="McCowan C."/>
            <person name="Murphy C."/>
            <person name="Pearson M."/>
            <person name="Poon T.W."/>
            <person name="Priest M."/>
            <person name="Roberts A."/>
            <person name="Saif S."/>
            <person name="Shea T."/>
            <person name="Sisk P."/>
            <person name="Sykes S."/>
            <person name="Wortman J."/>
            <person name="Nusbaum C."/>
            <person name="Birren B."/>
        </authorList>
    </citation>
    <scope>NUCLEOTIDE SEQUENCE [LARGE SCALE GENOMIC DNA]</scope>
    <source>
        <strain evidence="2 3">CBS 119918</strain>
    </source>
</reference>
<comment type="caution">
    <text evidence="2">The sequence shown here is derived from an EMBL/GenBank/DDBJ whole genome shotgun (WGS) entry which is preliminary data.</text>
</comment>
<dbReference type="RefSeq" id="XP_013264917.1">
    <property type="nucleotide sequence ID" value="XM_013409463.1"/>
</dbReference>
<dbReference type="PROSITE" id="PS51782">
    <property type="entry name" value="LYSM"/>
    <property type="match status" value="1"/>
</dbReference>
<evidence type="ECO:0000313" key="2">
    <source>
        <dbReference type="EMBL" id="KEF62327.1"/>
    </source>
</evidence>
<proteinExistence type="predicted"/>
<feature type="domain" description="LysM" evidence="1">
    <location>
        <begin position="29"/>
        <end position="73"/>
    </location>
</feature>
<dbReference type="AlphaFoldDB" id="A0A072PRH0"/>
<dbReference type="Pfam" id="PF01476">
    <property type="entry name" value="LysM"/>
    <property type="match status" value="1"/>
</dbReference>
<gene>
    <name evidence="2" type="ORF">A1O9_00299</name>
</gene>
<name>A0A072PRH0_9EURO</name>
<dbReference type="CDD" id="cd00118">
    <property type="entry name" value="LysM"/>
    <property type="match status" value="1"/>
</dbReference>
<dbReference type="HOGENOM" id="CLU_1875431_0_0_1"/>
<organism evidence="2 3">
    <name type="scientific">Exophiala aquamarina CBS 119918</name>
    <dbReference type="NCBI Taxonomy" id="1182545"/>
    <lineage>
        <taxon>Eukaryota</taxon>
        <taxon>Fungi</taxon>
        <taxon>Dikarya</taxon>
        <taxon>Ascomycota</taxon>
        <taxon>Pezizomycotina</taxon>
        <taxon>Eurotiomycetes</taxon>
        <taxon>Chaetothyriomycetidae</taxon>
        <taxon>Chaetothyriales</taxon>
        <taxon>Herpotrichiellaceae</taxon>
        <taxon>Exophiala</taxon>
    </lineage>
</organism>
<keyword evidence="3" id="KW-1185">Reference proteome</keyword>
<dbReference type="InterPro" id="IPR036779">
    <property type="entry name" value="LysM_dom_sf"/>
</dbReference>
<sequence length="136" mass="13865">MEGSYTSLSLKLDLDKTLDTGKITGTLLSQYAIQSGDTLSEIAEKVDGDLKAIIQVSPCVKPEGLCVGQITNIPTGQTGVAVFSLEDVAGVLGVPLSSPQSFNSGILNELSFNQVIVVPGPPEETLGSVGGTDGGG</sequence>
<dbReference type="VEuPathDB" id="FungiDB:A1O9_00299"/>
<evidence type="ECO:0000259" key="1">
    <source>
        <dbReference type="PROSITE" id="PS51782"/>
    </source>
</evidence>
<dbReference type="InterPro" id="IPR018392">
    <property type="entry name" value="LysM"/>
</dbReference>
<dbReference type="OrthoDB" id="1193027at2759"/>
<dbReference type="EMBL" id="AMGV01000001">
    <property type="protein sequence ID" value="KEF62327.1"/>
    <property type="molecule type" value="Genomic_DNA"/>
</dbReference>
<dbReference type="Gene3D" id="3.10.350.10">
    <property type="entry name" value="LysM domain"/>
    <property type="match status" value="1"/>
</dbReference>